<dbReference type="InterPro" id="IPR045518">
    <property type="entry name" value="2EXR"/>
</dbReference>
<evidence type="ECO:0000259" key="1">
    <source>
        <dbReference type="Pfam" id="PF20150"/>
    </source>
</evidence>
<feature type="domain" description="2EXR" evidence="1">
    <location>
        <begin position="5"/>
        <end position="180"/>
    </location>
</feature>
<proteinExistence type="predicted"/>
<accession>A0AAI8VGL9</accession>
<dbReference type="Pfam" id="PF20150">
    <property type="entry name" value="2EXR"/>
    <property type="match status" value="1"/>
</dbReference>
<protein>
    <submittedName>
        <fullName evidence="2">Uu.00g114540.m01.CDS01</fullName>
    </submittedName>
</protein>
<organism evidence="2 3">
    <name type="scientific">Anthostomella pinea</name>
    <dbReference type="NCBI Taxonomy" id="933095"/>
    <lineage>
        <taxon>Eukaryota</taxon>
        <taxon>Fungi</taxon>
        <taxon>Dikarya</taxon>
        <taxon>Ascomycota</taxon>
        <taxon>Pezizomycotina</taxon>
        <taxon>Sordariomycetes</taxon>
        <taxon>Xylariomycetidae</taxon>
        <taxon>Xylariales</taxon>
        <taxon>Xylariaceae</taxon>
        <taxon>Anthostomella</taxon>
    </lineage>
</organism>
<dbReference type="AlphaFoldDB" id="A0AAI8VGL9"/>
<gene>
    <name evidence="2" type="ORF">KHLLAP_LOCUS4528</name>
</gene>
<evidence type="ECO:0000313" key="2">
    <source>
        <dbReference type="EMBL" id="CAJ2504060.1"/>
    </source>
</evidence>
<comment type="caution">
    <text evidence="2">The sequence shown here is derived from an EMBL/GenBank/DDBJ whole genome shotgun (WGS) entry which is preliminary data.</text>
</comment>
<name>A0AAI8VGL9_9PEZI</name>
<keyword evidence="3" id="KW-1185">Reference proteome</keyword>
<dbReference type="Proteomes" id="UP001295740">
    <property type="component" value="Unassembled WGS sequence"/>
</dbReference>
<reference evidence="2" key="1">
    <citation type="submission" date="2023-10" db="EMBL/GenBank/DDBJ databases">
        <authorList>
            <person name="Hackl T."/>
        </authorList>
    </citation>
    <scope>NUCLEOTIDE SEQUENCE</scope>
</reference>
<evidence type="ECO:0000313" key="3">
    <source>
        <dbReference type="Proteomes" id="UP001295740"/>
    </source>
</evidence>
<sequence length="379" mass="42229">MATTFPRFSELPKGIRDMIWDIAIRPDVPGVPRALFPDQQRPRLPVPGDLEGQYYTPETLYHSASVRDEERGCCNEDRSPVVEQIVSGQFLPGRQLHPLELGSVAGKLFRSSMGKEPSCSSLWMRSSNPSTYARDAGLWTACQESRARIRRRLGHAGSSFIMRDEPEAAPRYFGIQAERDLVIIQPQIYDPSLAARDYAKQIWKLGARGVDKVWFIDYSMHRLDWVPDARCTLREDMMKHLYARSEAIRRCVTANESDSLPLSASSAVISNGDGGDTDAKGAEDGEYVPPLTFYAPDGRMRFVEVRPFTHPRFGHVCNDQCTNACPHNSAGIPLFPANAFGLDVSQAMERVLASLRSIRPGADNSWVPNVGVLACEVVD</sequence>
<dbReference type="EMBL" id="CAUWAG010000006">
    <property type="protein sequence ID" value="CAJ2504060.1"/>
    <property type="molecule type" value="Genomic_DNA"/>
</dbReference>